<dbReference type="GO" id="GO:0016020">
    <property type="term" value="C:membrane"/>
    <property type="evidence" value="ECO:0007669"/>
    <property type="project" value="UniProtKB-SubCell"/>
</dbReference>
<dbReference type="GO" id="GO:0016567">
    <property type="term" value="P:protein ubiquitination"/>
    <property type="evidence" value="ECO:0007669"/>
    <property type="project" value="UniProtKB-UniPathway"/>
</dbReference>
<dbReference type="PANTHER" id="PTHR46913:SF1">
    <property type="entry name" value="RING-H2 FINGER PROTEIN ATL16"/>
    <property type="match status" value="1"/>
</dbReference>
<gene>
    <name evidence="17" type="ORF">Pyn_36449</name>
</gene>
<dbReference type="PANTHER" id="PTHR46913">
    <property type="entry name" value="RING-H2 FINGER PROTEIN ATL16"/>
    <property type="match status" value="1"/>
</dbReference>
<keyword evidence="11 15" id="KW-1133">Transmembrane helix</keyword>
<dbReference type="STRING" id="2094558.A0A314Y314"/>
<dbReference type="SUPFAM" id="SSF57850">
    <property type="entry name" value="RING/U-box"/>
    <property type="match status" value="1"/>
</dbReference>
<comment type="subcellular location">
    <subcellularLocation>
        <location evidence="2">Membrane</location>
        <topology evidence="2">Single-pass membrane protein</topology>
    </subcellularLocation>
</comment>
<comment type="pathway">
    <text evidence="3">Protein modification; protein ubiquitination.</text>
</comment>
<evidence type="ECO:0000256" key="14">
    <source>
        <dbReference type="PROSITE-ProRule" id="PRU00175"/>
    </source>
</evidence>
<reference evidence="17 18" key="1">
    <citation type="submission" date="2018-02" db="EMBL/GenBank/DDBJ databases">
        <title>Draft genome of wild Prunus yedoensis var. nudiflora.</title>
        <authorList>
            <person name="Baek S."/>
            <person name="Kim J.-H."/>
            <person name="Choi K."/>
            <person name="Kim G.-B."/>
            <person name="Cho A."/>
            <person name="Jang H."/>
            <person name="Shin C.-H."/>
            <person name="Yu H.-J."/>
            <person name="Mun J.-H."/>
        </authorList>
    </citation>
    <scope>NUCLEOTIDE SEQUENCE [LARGE SCALE GENOMIC DNA]</scope>
    <source>
        <strain evidence="18">cv. Jeju island</strain>
        <tissue evidence="17">Leaf</tissue>
    </source>
</reference>
<keyword evidence="12 15" id="KW-0472">Membrane</keyword>
<name>A0A314Y314_PRUYE</name>
<dbReference type="Gene3D" id="3.30.40.10">
    <property type="entry name" value="Zinc/RING finger domain, C3HC4 (zinc finger)"/>
    <property type="match status" value="1"/>
</dbReference>
<dbReference type="UniPathway" id="UPA00143"/>
<feature type="transmembrane region" description="Helical" evidence="15">
    <location>
        <begin position="13"/>
        <end position="34"/>
    </location>
</feature>
<keyword evidence="18" id="KW-1185">Reference proteome</keyword>
<sequence length="217" mass="25115">MASSTPPSQDPPWRFWVISFVALVCTFTLIFSYYKLLKRLCSTSFLRYLNQRRILNQTNPDDPSLQFQSQGLDVSVTWSLPVTQFKKKDEAEAAEHSQSNADCAICLGEFEEGEWLKKLPKCSHEFHISCIDTWFVSHSNCPLCRSQVYDFMHDCLFPMDTALETLSQGEIQERASHYQMLQTLSQEEIQERASHYQMLRFAILGNSPLGREARYAH</sequence>
<dbReference type="GO" id="GO:0008270">
    <property type="term" value="F:zinc ion binding"/>
    <property type="evidence" value="ECO:0007669"/>
    <property type="project" value="UniProtKB-KW"/>
</dbReference>
<feature type="domain" description="RING-type" evidence="16">
    <location>
        <begin position="103"/>
        <end position="145"/>
    </location>
</feature>
<evidence type="ECO:0000256" key="7">
    <source>
        <dbReference type="ARBA" id="ARBA00022723"/>
    </source>
</evidence>
<evidence type="ECO:0000256" key="12">
    <source>
        <dbReference type="ARBA" id="ARBA00023136"/>
    </source>
</evidence>
<dbReference type="SMART" id="SM00184">
    <property type="entry name" value="RING"/>
    <property type="match status" value="1"/>
</dbReference>
<evidence type="ECO:0000256" key="5">
    <source>
        <dbReference type="ARBA" id="ARBA00022679"/>
    </source>
</evidence>
<evidence type="ECO:0000256" key="15">
    <source>
        <dbReference type="SAM" id="Phobius"/>
    </source>
</evidence>
<evidence type="ECO:0000256" key="6">
    <source>
        <dbReference type="ARBA" id="ARBA00022692"/>
    </source>
</evidence>
<organism evidence="17 18">
    <name type="scientific">Prunus yedoensis var. nudiflora</name>
    <dbReference type="NCBI Taxonomy" id="2094558"/>
    <lineage>
        <taxon>Eukaryota</taxon>
        <taxon>Viridiplantae</taxon>
        <taxon>Streptophyta</taxon>
        <taxon>Embryophyta</taxon>
        <taxon>Tracheophyta</taxon>
        <taxon>Spermatophyta</taxon>
        <taxon>Magnoliopsida</taxon>
        <taxon>eudicotyledons</taxon>
        <taxon>Gunneridae</taxon>
        <taxon>Pentapetalae</taxon>
        <taxon>rosids</taxon>
        <taxon>fabids</taxon>
        <taxon>Rosales</taxon>
        <taxon>Rosaceae</taxon>
        <taxon>Amygdaloideae</taxon>
        <taxon>Amygdaleae</taxon>
        <taxon>Prunus</taxon>
    </lineage>
</organism>
<keyword evidence="7" id="KW-0479">Metal-binding</keyword>
<evidence type="ECO:0000313" key="18">
    <source>
        <dbReference type="Proteomes" id="UP000250321"/>
    </source>
</evidence>
<evidence type="ECO:0000313" key="17">
    <source>
        <dbReference type="EMBL" id="PQQ00653.1"/>
    </source>
</evidence>
<dbReference type="Pfam" id="PF13639">
    <property type="entry name" value="zf-RING_2"/>
    <property type="match status" value="1"/>
</dbReference>
<dbReference type="EMBL" id="PJQY01001671">
    <property type="protein sequence ID" value="PQQ00653.1"/>
    <property type="molecule type" value="Genomic_DNA"/>
</dbReference>
<protein>
    <recommendedName>
        <fullName evidence="4">RING-type E3 ubiquitin transferase</fullName>
        <ecNumber evidence="4">2.3.2.27</ecNumber>
    </recommendedName>
</protein>
<keyword evidence="8 14" id="KW-0863">Zinc-finger</keyword>
<keyword evidence="5" id="KW-0808">Transferase</keyword>
<dbReference type="GO" id="GO:0061630">
    <property type="term" value="F:ubiquitin protein ligase activity"/>
    <property type="evidence" value="ECO:0007669"/>
    <property type="project" value="UniProtKB-EC"/>
</dbReference>
<keyword evidence="6 15" id="KW-0812">Transmembrane</keyword>
<dbReference type="InterPro" id="IPR013083">
    <property type="entry name" value="Znf_RING/FYVE/PHD"/>
</dbReference>
<dbReference type="EC" id="2.3.2.27" evidence="4"/>
<evidence type="ECO:0000256" key="9">
    <source>
        <dbReference type="ARBA" id="ARBA00022786"/>
    </source>
</evidence>
<proteinExistence type="inferred from homology"/>
<evidence type="ECO:0000256" key="3">
    <source>
        <dbReference type="ARBA" id="ARBA00004906"/>
    </source>
</evidence>
<dbReference type="CDD" id="cd16461">
    <property type="entry name" value="RING-H2_EL5-like"/>
    <property type="match status" value="1"/>
</dbReference>
<keyword evidence="10" id="KW-0862">Zinc</keyword>
<evidence type="ECO:0000256" key="2">
    <source>
        <dbReference type="ARBA" id="ARBA00004167"/>
    </source>
</evidence>
<evidence type="ECO:0000256" key="4">
    <source>
        <dbReference type="ARBA" id="ARBA00012483"/>
    </source>
</evidence>
<dbReference type="InterPro" id="IPR001841">
    <property type="entry name" value="Znf_RING"/>
</dbReference>
<comment type="catalytic activity">
    <reaction evidence="1">
        <text>S-ubiquitinyl-[E2 ubiquitin-conjugating enzyme]-L-cysteine + [acceptor protein]-L-lysine = [E2 ubiquitin-conjugating enzyme]-L-cysteine + N(6)-ubiquitinyl-[acceptor protein]-L-lysine.</text>
        <dbReference type="EC" id="2.3.2.27"/>
    </reaction>
</comment>
<evidence type="ECO:0000256" key="8">
    <source>
        <dbReference type="ARBA" id="ARBA00022771"/>
    </source>
</evidence>
<comment type="similarity">
    <text evidence="13">Belongs to the RING-type zinc finger family. ATL subfamily.</text>
</comment>
<keyword evidence="9" id="KW-0833">Ubl conjugation pathway</keyword>
<dbReference type="FunFam" id="3.30.40.10:FF:000187">
    <property type="entry name" value="E3 ubiquitin-protein ligase ATL6"/>
    <property type="match status" value="1"/>
</dbReference>
<evidence type="ECO:0000256" key="11">
    <source>
        <dbReference type="ARBA" id="ARBA00022989"/>
    </source>
</evidence>
<evidence type="ECO:0000256" key="1">
    <source>
        <dbReference type="ARBA" id="ARBA00000900"/>
    </source>
</evidence>
<dbReference type="OrthoDB" id="9984778at2759"/>
<dbReference type="PROSITE" id="PS50089">
    <property type="entry name" value="ZF_RING_2"/>
    <property type="match status" value="1"/>
</dbReference>
<evidence type="ECO:0000259" key="16">
    <source>
        <dbReference type="PROSITE" id="PS50089"/>
    </source>
</evidence>
<comment type="caution">
    <text evidence="17">The sequence shown here is derived from an EMBL/GenBank/DDBJ whole genome shotgun (WGS) entry which is preliminary data.</text>
</comment>
<dbReference type="InterPro" id="IPR044600">
    <property type="entry name" value="ATL1/ATL16-like"/>
</dbReference>
<accession>A0A314Y314</accession>
<dbReference type="Proteomes" id="UP000250321">
    <property type="component" value="Unassembled WGS sequence"/>
</dbReference>
<dbReference type="AlphaFoldDB" id="A0A314Y314"/>
<evidence type="ECO:0000256" key="10">
    <source>
        <dbReference type="ARBA" id="ARBA00022833"/>
    </source>
</evidence>
<evidence type="ECO:0000256" key="13">
    <source>
        <dbReference type="ARBA" id="ARBA00024209"/>
    </source>
</evidence>